<dbReference type="GO" id="GO:0031072">
    <property type="term" value="F:heat shock protein binding"/>
    <property type="evidence" value="ECO:0007669"/>
    <property type="project" value="TreeGrafter"/>
</dbReference>
<keyword evidence="4" id="KW-1185">Reference proteome</keyword>
<dbReference type="eggNOG" id="KOG0719">
    <property type="taxonomic scope" value="Eukaryota"/>
</dbReference>
<dbReference type="SUPFAM" id="SSF46565">
    <property type="entry name" value="Chaperone J-domain"/>
    <property type="match status" value="1"/>
</dbReference>
<dbReference type="OrthoDB" id="110024at2759"/>
<dbReference type="GO" id="GO:0005634">
    <property type="term" value="C:nucleus"/>
    <property type="evidence" value="ECO:0007669"/>
    <property type="project" value="TreeGrafter"/>
</dbReference>
<dbReference type="InterPro" id="IPR036869">
    <property type="entry name" value="J_dom_sf"/>
</dbReference>
<dbReference type="RefSeq" id="XP_009494095.1">
    <property type="nucleotide sequence ID" value="XM_009495820.1"/>
</dbReference>
<dbReference type="Proteomes" id="UP000030693">
    <property type="component" value="Unassembled WGS sequence"/>
</dbReference>
<dbReference type="InterPro" id="IPR052594">
    <property type="entry name" value="J_domain-containing_protein"/>
</dbReference>
<dbReference type="OMA" id="PEDFYEY"/>
<sequence length="313" mass="34727">MSDIESLPDPEDFYEYLGVAATATEAEIKKAYYSLAVKCHPDRATPETRTESTRRFQLLSRVYSVLSDPKKREIYDTTGSVDSLSSFLSMDVDWVEFWRDVFPKVTVESVAEFAGQFRGSDEERREVFDAYIQHRGDIVKIMESVTLASMLDEDRFRAMIDAGIAANELPRFAAAEASPFSAASPLRSPAARLRRGGAPASPSPIRSPGRRDVLVGSPSDSPLSSPVRASRSRRRTLLVAEEESDGDASLAEDPGPDGMAAEELEDAEPSGTLTPDLETARKRRRFAAAREAREAEQALKEIMAKRRQECQQR</sequence>
<dbReference type="InterPro" id="IPR056453">
    <property type="entry name" value="HTH_DNAJC9"/>
</dbReference>
<organism evidence="3">
    <name type="scientific">Fonticula alba</name>
    <name type="common">Slime mold</name>
    <dbReference type="NCBI Taxonomy" id="691883"/>
    <lineage>
        <taxon>Eukaryota</taxon>
        <taxon>Rotosphaerida</taxon>
        <taxon>Fonticulaceae</taxon>
        <taxon>Fonticula</taxon>
    </lineage>
</organism>
<reference evidence="3" key="1">
    <citation type="submission" date="2013-04" db="EMBL/GenBank/DDBJ databases">
        <title>The Genome Sequence of Fonticula alba ATCC 38817.</title>
        <authorList>
            <consortium name="The Broad Institute Genomics Platform"/>
            <person name="Russ C."/>
            <person name="Cuomo C."/>
            <person name="Burger G."/>
            <person name="Gray M.W."/>
            <person name="Holland P.W.H."/>
            <person name="King N."/>
            <person name="Lang F.B.F."/>
            <person name="Roger A.J."/>
            <person name="Ruiz-Trillo I."/>
            <person name="Brown M."/>
            <person name="Walker B."/>
            <person name="Young S."/>
            <person name="Zeng Q."/>
            <person name="Gargeya S."/>
            <person name="Fitzgerald M."/>
            <person name="Haas B."/>
            <person name="Abouelleil A."/>
            <person name="Allen A.W."/>
            <person name="Alvarado L."/>
            <person name="Arachchi H.M."/>
            <person name="Berlin A.M."/>
            <person name="Chapman S.B."/>
            <person name="Gainer-Dewar J."/>
            <person name="Goldberg J."/>
            <person name="Griggs A."/>
            <person name="Gujja S."/>
            <person name="Hansen M."/>
            <person name="Howarth C."/>
            <person name="Imamovic A."/>
            <person name="Ireland A."/>
            <person name="Larimer J."/>
            <person name="McCowan C."/>
            <person name="Murphy C."/>
            <person name="Pearson M."/>
            <person name="Poon T.W."/>
            <person name="Priest M."/>
            <person name="Roberts A."/>
            <person name="Saif S."/>
            <person name="Shea T."/>
            <person name="Sisk P."/>
            <person name="Sykes S."/>
            <person name="Wortman J."/>
            <person name="Nusbaum C."/>
            <person name="Birren B."/>
        </authorList>
    </citation>
    <scope>NUCLEOTIDE SEQUENCE [LARGE SCALE GENOMIC DNA]</scope>
    <source>
        <strain evidence="3">ATCC 38817</strain>
    </source>
</reference>
<dbReference type="Pfam" id="PF00226">
    <property type="entry name" value="DnaJ"/>
    <property type="match status" value="1"/>
</dbReference>
<gene>
    <name evidence="3" type="ORF">H696_01919</name>
</gene>
<dbReference type="InterPro" id="IPR018253">
    <property type="entry name" value="DnaJ_domain_CS"/>
</dbReference>
<dbReference type="InterPro" id="IPR001623">
    <property type="entry name" value="DnaJ_domain"/>
</dbReference>
<evidence type="ECO:0000259" key="2">
    <source>
        <dbReference type="PROSITE" id="PS50076"/>
    </source>
</evidence>
<protein>
    <recommendedName>
        <fullName evidence="2">J domain-containing protein</fullName>
    </recommendedName>
</protein>
<dbReference type="PROSITE" id="PS50076">
    <property type="entry name" value="DNAJ_2"/>
    <property type="match status" value="1"/>
</dbReference>
<dbReference type="PROSITE" id="PS00636">
    <property type="entry name" value="DNAJ_1"/>
    <property type="match status" value="1"/>
</dbReference>
<evidence type="ECO:0000256" key="1">
    <source>
        <dbReference type="SAM" id="MobiDB-lite"/>
    </source>
</evidence>
<dbReference type="SMART" id="SM00271">
    <property type="entry name" value="DnaJ"/>
    <property type="match status" value="1"/>
</dbReference>
<dbReference type="Pfam" id="PF23302">
    <property type="entry name" value="HTH_DNAJC9"/>
    <property type="match status" value="1"/>
</dbReference>
<dbReference type="GO" id="GO:0005737">
    <property type="term" value="C:cytoplasm"/>
    <property type="evidence" value="ECO:0007669"/>
    <property type="project" value="TreeGrafter"/>
</dbReference>
<dbReference type="Gene3D" id="1.10.287.110">
    <property type="entry name" value="DnaJ domain"/>
    <property type="match status" value="1"/>
</dbReference>
<dbReference type="CDD" id="cd06257">
    <property type="entry name" value="DnaJ"/>
    <property type="match status" value="1"/>
</dbReference>
<proteinExistence type="predicted"/>
<name>A0A058ZC18_FONAL</name>
<feature type="region of interest" description="Disordered" evidence="1">
    <location>
        <begin position="184"/>
        <end position="279"/>
    </location>
</feature>
<dbReference type="STRING" id="691883.A0A058ZC18"/>
<dbReference type="GeneID" id="20526644"/>
<evidence type="ECO:0000313" key="3">
    <source>
        <dbReference type="EMBL" id="KCV70972.1"/>
    </source>
</evidence>
<evidence type="ECO:0000313" key="4">
    <source>
        <dbReference type="Proteomes" id="UP000030693"/>
    </source>
</evidence>
<dbReference type="PANTHER" id="PTHR44144">
    <property type="entry name" value="DNAJ HOMOLOG SUBFAMILY C MEMBER 9"/>
    <property type="match status" value="1"/>
</dbReference>
<dbReference type="PANTHER" id="PTHR44144:SF1">
    <property type="entry name" value="DNAJ HOMOLOG SUBFAMILY C MEMBER 9"/>
    <property type="match status" value="1"/>
</dbReference>
<dbReference type="AlphaFoldDB" id="A0A058ZC18"/>
<dbReference type="EMBL" id="KB932203">
    <property type="protein sequence ID" value="KCV70972.1"/>
    <property type="molecule type" value="Genomic_DNA"/>
</dbReference>
<feature type="domain" description="J" evidence="2">
    <location>
        <begin position="12"/>
        <end position="79"/>
    </location>
</feature>
<feature type="compositionally biased region" description="Low complexity" evidence="1">
    <location>
        <begin position="184"/>
        <end position="200"/>
    </location>
</feature>
<dbReference type="PRINTS" id="PR00625">
    <property type="entry name" value="JDOMAIN"/>
</dbReference>
<accession>A0A058ZC18</accession>